<gene>
    <name evidence="3" type="ORF">PAAG_04356</name>
</gene>
<dbReference type="AlphaFoldDB" id="C1H0R2"/>
<organism evidence="3 4">
    <name type="scientific">Paracoccidioides lutzii (strain ATCC MYA-826 / Pb01)</name>
    <name type="common">Paracoccidioides brasiliensis</name>
    <dbReference type="NCBI Taxonomy" id="502779"/>
    <lineage>
        <taxon>Eukaryota</taxon>
        <taxon>Fungi</taxon>
        <taxon>Dikarya</taxon>
        <taxon>Ascomycota</taxon>
        <taxon>Pezizomycotina</taxon>
        <taxon>Eurotiomycetes</taxon>
        <taxon>Eurotiomycetidae</taxon>
        <taxon>Onygenales</taxon>
        <taxon>Ajellomycetaceae</taxon>
        <taxon>Paracoccidioides</taxon>
    </lineage>
</organism>
<feature type="transmembrane region" description="Helical" evidence="2">
    <location>
        <begin position="160"/>
        <end position="177"/>
    </location>
</feature>
<dbReference type="VEuPathDB" id="FungiDB:PAAG_04356"/>
<dbReference type="RefSeq" id="XP_015699479.1">
    <property type="nucleotide sequence ID" value="XM_015845253.1"/>
</dbReference>
<keyword evidence="2" id="KW-0812">Transmembrane</keyword>
<name>C1H0R2_PARBA</name>
<evidence type="ECO:0000256" key="1">
    <source>
        <dbReference type="SAM" id="MobiDB-lite"/>
    </source>
</evidence>
<keyword evidence="4" id="KW-1185">Reference proteome</keyword>
<feature type="compositionally biased region" description="Polar residues" evidence="1">
    <location>
        <begin position="1"/>
        <end position="13"/>
    </location>
</feature>
<keyword evidence="2" id="KW-0472">Membrane</keyword>
<dbReference type="Proteomes" id="UP000002059">
    <property type="component" value="Partially assembled WGS sequence"/>
</dbReference>
<dbReference type="KEGG" id="pbl:PAAG_04356"/>
<dbReference type="HOGENOM" id="CLU_1272653_0_0_1"/>
<reference evidence="3 4" key="1">
    <citation type="journal article" date="2011" name="PLoS Genet.">
        <title>Comparative genomic analysis of human fungal pathogens causing paracoccidioidomycosis.</title>
        <authorList>
            <person name="Desjardins C.A."/>
            <person name="Champion M.D."/>
            <person name="Holder J.W."/>
            <person name="Muszewska A."/>
            <person name="Goldberg J."/>
            <person name="Bailao A.M."/>
            <person name="Brigido M.M."/>
            <person name="Ferreira M.E."/>
            <person name="Garcia A.M."/>
            <person name="Grynberg M."/>
            <person name="Gujja S."/>
            <person name="Heiman D.I."/>
            <person name="Henn M.R."/>
            <person name="Kodira C.D."/>
            <person name="Leon-Narvaez H."/>
            <person name="Longo L.V."/>
            <person name="Ma L.J."/>
            <person name="Malavazi I."/>
            <person name="Matsuo A.L."/>
            <person name="Morais F.V."/>
            <person name="Pereira M."/>
            <person name="Rodriguez-Brito S."/>
            <person name="Sakthikumar S."/>
            <person name="Salem-Izacc S.M."/>
            <person name="Sykes S.M."/>
            <person name="Teixeira M.M."/>
            <person name="Vallejo M.C."/>
            <person name="Walter M.E."/>
            <person name="Yandava C."/>
            <person name="Young S."/>
            <person name="Zeng Q."/>
            <person name="Zucker J."/>
            <person name="Felipe M.S."/>
            <person name="Goldman G.H."/>
            <person name="Haas B.J."/>
            <person name="McEwen J.G."/>
            <person name="Nino-Vega G."/>
            <person name="Puccia R."/>
            <person name="San-Blas G."/>
            <person name="Soares C.M."/>
            <person name="Birren B.W."/>
            <person name="Cuomo C.A."/>
        </authorList>
    </citation>
    <scope>NUCLEOTIDE SEQUENCE [LARGE SCALE GENOMIC DNA]</scope>
    <source>
        <strain evidence="4">ATCC MYA-826 / Pb01</strain>
    </source>
</reference>
<keyword evidence="2" id="KW-1133">Transmembrane helix</keyword>
<accession>C1H0R2</accession>
<feature type="region of interest" description="Disordered" evidence="1">
    <location>
        <begin position="1"/>
        <end position="27"/>
    </location>
</feature>
<evidence type="ECO:0000313" key="4">
    <source>
        <dbReference type="Proteomes" id="UP000002059"/>
    </source>
</evidence>
<dbReference type="GeneID" id="9096790"/>
<evidence type="ECO:0000313" key="3">
    <source>
        <dbReference type="EMBL" id="EEH33306.2"/>
    </source>
</evidence>
<proteinExistence type="predicted"/>
<dbReference type="EMBL" id="KN294002">
    <property type="protein sequence ID" value="EEH33306.2"/>
    <property type="molecule type" value="Genomic_DNA"/>
</dbReference>
<evidence type="ECO:0000256" key="2">
    <source>
        <dbReference type="SAM" id="Phobius"/>
    </source>
</evidence>
<protein>
    <submittedName>
        <fullName evidence="3">Uncharacterized protein</fullName>
    </submittedName>
</protein>
<sequence>MGGNAQCNLNNKNLGFPSPPLPSTGSRGKGILKLERDNARHPQKIEHVASPYHALGCGGMFKANRSLPLPGLNGVDVYRCGRSPTSDCSETGGLGSHNSKTNTIIEINLRVDSPTGNTKHTLANGDPLCYTPNNDKMDILYIQTWKSAVSNNMKICICCLFQLLLVEVGVPVLVILLQRGHYGTLTESSGPLALRQPHVPSYRPSGALKTHASSNSA</sequence>